<dbReference type="VEuPathDB" id="MicrosporidiaDB:VICG_00292"/>
<feature type="domain" description="Small ribosomal subunit protein uS7" evidence="4">
    <location>
        <begin position="49"/>
        <end position="189"/>
    </location>
</feature>
<dbReference type="NCBIfam" id="TIGR01028">
    <property type="entry name" value="uS7_euk_arch"/>
    <property type="match status" value="1"/>
</dbReference>
<dbReference type="InterPro" id="IPR005716">
    <property type="entry name" value="Ribosomal_uS7_euk/arc"/>
</dbReference>
<dbReference type="GO" id="GO:0003735">
    <property type="term" value="F:structural constituent of ribosome"/>
    <property type="evidence" value="ECO:0007669"/>
    <property type="project" value="EnsemblFungi"/>
</dbReference>
<dbReference type="PANTHER" id="PTHR11205">
    <property type="entry name" value="RIBOSOMAL PROTEIN S7"/>
    <property type="match status" value="1"/>
</dbReference>
<dbReference type="PIRSF" id="PIRSF002122">
    <property type="entry name" value="RPS7p_RPS7a_RPS5e_RPS7o"/>
    <property type="match status" value="1"/>
</dbReference>
<organism evidence="5 6">
    <name type="scientific">Vittaforma corneae (strain ATCC 50505)</name>
    <name type="common">Microsporidian parasite</name>
    <name type="synonym">Nosema corneum</name>
    <dbReference type="NCBI Taxonomy" id="993615"/>
    <lineage>
        <taxon>Eukaryota</taxon>
        <taxon>Fungi</taxon>
        <taxon>Fungi incertae sedis</taxon>
        <taxon>Microsporidia</taxon>
        <taxon>Nosematidae</taxon>
        <taxon>Vittaforma</taxon>
    </lineage>
</organism>
<comment type="similarity">
    <text evidence="1">Belongs to the universal ribosomal protein uS7 family.</text>
</comment>
<reference evidence="6" key="1">
    <citation type="submission" date="2011-05" db="EMBL/GenBank/DDBJ databases">
        <title>The genome sequence of Vittaforma corneae strain ATCC 50505.</title>
        <authorList>
            <consortium name="The Broad Institute Genome Sequencing Platform"/>
            <person name="Cuomo C."/>
            <person name="Didier E."/>
            <person name="Bowers L."/>
            <person name="Young S.K."/>
            <person name="Zeng Q."/>
            <person name="Gargeya S."/>
            <person name="Fitzgerald M."/>
            <person name="Haas B."/>
            <person name="Abouelleil A."/>
            <person name="Alvarado L."/>
            <person name="Arachchi H.M."/>
            <person name="Berlin A."/>
            <person name="Chapman S.B."/>
            <person name="Gearin G."/>
            <person name="Goldberg J."/>
            <person name="Griggs A."/>
            <person name="Gujja S."/>
            <person name="Hansen M."/>
            <person name="Heiman D."/>
            <person name="Howarth C."/>
            <person name="Larimer J."/>
            <person name="Lui A."/>
            <person name="MacDonald P.J.P."/>
            <person name="McCowen C."/>
            <person name="Montmayeur A."/>
            <person name="Murphy C."/>
            <person name="Neiman D."/>
            <person name="Pearson M."/>
            <person name="Priest M."/>
            <person name="Roberts A."/>
            <person name="Saif S."/>
            <person name="Shea T."/>
            <person name="Sisk P."/>
            <person name="Stolte C."/>
            <person name="Sykes S."/>
            <person name="Wortman J."/>
            <person name="Nusbaum C."/>
            <person name="Birren B."/>
        </authorList>
    </citation>
    <scope>NUCLEOTIDE SEQUENCE [LARGE SCALE GENOMIC DNA]</scope>
    <source>
        <strain evidence="6">ATCC 50505</strain>
    </source>
</reference>
<dbReference type="InterPro" id="IPR023798">
    <property type="entry name" value="Ribosomal_uS7_dom"/>
</dbReference>
<evidence type="ECO:0000256" key="1">
    <source>
        <dbReference type="ARBA" id="ARBA00007151"/>
    </source>
</evidence>
<proteinExistence type="inferred from homology"/>
<dbReference type="InterPro" id="IPR000235">
    <property type="entry name" value="Ribosomal_uS7"/>
</dbReference>
<dbReference type="GO" id="GO:0022627">
    <property type="term" value="C:cytosolic small ribosomal subunit"/>
    <property type="evidence" value="ECO:0007669"/>
    <property type="project" value="EnsemblFungi"/>
</dbReference>
<dbReference type="Pfam" id="PF00177">
    <property type="entry name" value="Ribosomal_S7"/>
    <property type="match status" value="1"/>
</dbReference>
<dbReference type="GO" id="GO:0030490">
    <property type="term" value="P:maturation of SSU-rRNA"/>
    <property type="evidence" value="ECO:0007669"/>
    <property type="project" value="EnsemblFungi"/>
</dbReference>
<dbReference type="Proteomes" id="UP000011082">
    <property type="component" value="Unassembled WGS sequence"/>
</dbReference>
<dbReference type="InParanoid" id="L2GPW2"/>
<dbReference type="STRING" id="993615.L2GPW2"/>
<dbReference type="SUPFAM" id="SSF47973">
    <property type="entry name" value="Ribosomal protein S7"/>
    <property type="match status" value="1"/>
</dbReference>
<sequence>MENIKLFNLYPYTEVKVSDETLVPFINVSAPGIFPHTCTKINLGRFGKAKTSIVERFAVHLMQHGRNSGKKRLVIRLFREACVIMHKLTKENPVQLLVDACINAGPRESSSRVGRGGNMKRTSVDVSPYRRLNIALRLLAEGIRTTAFKNKKTMPEIIANEIMAAAKNSQNSYAVKKKEEIERVAKSNR</sequence>
<dbReference type="GO" id="GO:0006412">
    <property type="term" value="P:translation"/>
    <property type="evidence" value="ECO:0007669"/>
    <property type="project" value="InterPro"/>
</dbReference>
<dbReference type="OrthoDB" id="10264639at2759"/>
<name>L2GPW2_VITCO</name>
<dbReference type="CDD" id="cd14867">
    <property type="entry name" value="uS7_Eukaryote"/>
    <property type="match status" value="1"/>
</dbReference>
<evidence type="ECO:0000256" key="3">
    <source>
        <dbReference type="ARBA" id="ARBA00023274"/>
    </source>
</evidence>
<dbReference type="Gene3D" id="1.10.455.10">
    <property type="entry name" value="Ribosomal protein S7 domain"/>
    <property type="match status" value="1"/>
</dbReference>
<keyword evidence="2 5" id="KW-0689">Ribosomal protein</keyword>
<evidence type="ECO:0000256" key="2">
    <source>
        <dbReference type="ARBA" id="ARBA00022980"/>
    </source>
</evidence>
<dbReference type="RefSeq" id="XP_007603745.1">
    <property type="nucleotide sequence ID" value="XM_007603683.1"/>
</dbReference>
<dbReference type="EMBL" id="JH370131">
    <property type="protein sequence ID" value="ELA42540.1"/>
    <property type="molecule type" value="Genomic_DNA"/>
</dbReference>
<evidence type="ECO:0000313" key="5">
    <source>
        <dbReference type="EMBL" id="ELA42540.1"/>
    </source>
</evidence>
<dbReference type="GeneID" id="19881010"/>
<dbReference type="GO" id="GO:0000054">
    <property type="term" value="P:ribosomal subunit export from nucleus"/>
    <property type="evidence" value="ECO:0007669"/>
    <property type="project" value="EnsemblFungi"/>
</dbReference>
<keyword evidence="3" id="KW-0687">Ribonucleoprotein</keyword>
<dbReference type="HOGENOM" id="CLU_063975_0_0_1"/>
<protein>
    <submittedName>
        <fullName evidence="5">Ribosomal protein S7</fullName>
    </submittedName>
</protein>
<evidence type="ECO:0000313" key="6">
    <source>
        <dbReference type="Proteomes" id="UP000011082"/>
    </source>
</evidence>
<accession>L2GPW2</accession>
<dbReference type="FunCoup" id="L2GPW2">
    <property type="interactions" value="203"/>
</dbReference>
<dbReference type="AlphaFoldDB" id="L2GPW2"/>
<dbReference type="InterPro" id="IPR036823">
    <property type="entry name" value="Ribosomal_uS7_dom_sf"/>
</dbReference>
<dbReference type="OMA" id="KMNIVER"/>
<evidence type="ECO:0000259" key="4">
    <source>
        <dbReference type="Pfam" id="PF00177"/>
    </source>
</evidence>
<gene>
    <name evidence="5" type="ORF">VICG_00292</name>
</gene>
<keyword evidence="6" id="KW-1185">Reference proteome</keyword>